<dbReference type="InterPro" id="IPR040079">
    <property type="entry name" value="Glutathione_S-Trfase"/>
</dbReference>
<sequence>MIRICPFELGQYRIGADDPRGLELAPLGCVLHIAYRTRRNRHRVAWRQDDLLAIGLDGFSASPQQNERRMVGDEGVNAQIVPLQDGCGQAYALSRPDHSLDSRFSAHVRPWRERGRSIRADNIDRISTSSDCTGTAGGAVRVYSGLPHLNDEDGDAAMILYSSPLACSCAAHMVLLELGLPHAVEFVDIYVQPHVLVGNGMSFSEVSPKDSVPALRLDSGELLTEIGVILQYIAGLRPDSGLLPEVGSMARLRVMEWLSYVGSEVHKTIGPLFHPHMPEAAKEIHRQNLHRRLSYIEKQLAQHAYLTGETFTVADAYLFVMIGWRPYFKFDITPYPGIMSFHERVVSRPSFAQVLRIIEPMLAKINLPAFPDAKSR</sequence>
<dbReference type="InterPro" id="IPR004046">
    <property type="entry name" value="GST_C"/>
</dbReference>
<evidence type="ECO:0000313" key="3">
    <source>
        <dbReference type="EMBL" id="AZW17892.1"/>
    </source>
</evidence>
<dbReference type="PANTHER" id="PTHR44051">
    <property type="entry name" value="GLUTATHIONE S-TRANSFERASE-RELATED"/>
    <property type="match status" value="1"/>
</dbReference>
<dbReference type="Pfam" id="PF13409">
    <property type="entry name" value="GST_N_2"/>
    <property type="match status" value="1"/>
</dbReference>
<dbReference type="SFLD" id="SFLDS00019">
    <property type="entry name" value="Glutathione_Transferase_(cytos"/>
    <property type="match status" value="1"/>
</dbReference>
<organism evidence="3 4">
    <name type="scientific">Bordetella hinzii</name>
    <dbReference type="NCBI Taxonomy" id="103855"/>
    <lineage>
        <taxon>Bacteria</taxon>
        <taxon>Pseudomonadati</taxon>
        <taxon>Pseudomonadota</taxon>
        <taxon>Betaproteobacteria</taxon>
        <taxon>Burkholderiales</taxon>
        <taxon>Alcaligenaceae</taxon>
        <taxon>Bordetella</taxon>
    </lineage>
</organism>
<dbReference type="EMBL" id="CP024172">
    <property type="protein sequence ID" value="AZW17892.1"/>
    <property type="molecule type" value="Genomic_DNA"/>
</dbReference>
<evidence type="ECO:0000313" key="4">
    <source>
        <dbReference type="Proteomes" id="UP000282741"/>
    </source>
</evidence>
<proteinExistence type="predicted"/>
<evidence type="ECO:0000259" key="1">
    <source>
        <dbReference type="PROSITE" id="PS50404"/>
    </source>
</evidence>
<reference evidence="4" key="1">
    <citation type="submission" date="2017-10" db="EMBL/GenBank/DDBJ databases">
        <title>Whole genome sequencing of various Bordetella species.</title>
        <authorList>
            <person name="Weigand M.R."/>
            <person name="Loparev V."/>
            <person name="Peng Y."/>
            <person name="Bowden K.E."/>
            <person name="Tondella M.L."/>
            <person name="Williams M.M."/>
        </authorList>
    </citation>
    <scope>NUCLEOTIDE SEQUENCE [LARGE SCALE GENOMIC DNA]</scope>
    <source>
        <strain evidence="4">H720</strain>
    </source>
</reference>
<dbReference type="Proteomes" id="UP000282741">
    <property type="component" value="Chromosome"/>
</dbReference>
<evidence type="ECO:0000259" key="2">
    <source>
        <dbReference type="PROSITE" id="PS50405"/>
    </source>
</evidence>
<feature type="domain" description="GST N-terminal" evidence="1">
    <location>
        <begin position="155"/>
        <end position="241"/>
    </location>
</feature>
<accession>A0AAN1VGS6</accession>
<name>A0AAN1VGS6_9BORD</name>
<gene>
    <name evidence="3" type="ORF">CS347_14530</name>
</gene>
<dbReference type="InterPro" id="IPR004045">
    <property type="entry name" value="Glutathione_S-Trfase_N"/>
</dbReference>
<dbReference type="InterPro" id="IPR036249">
    <property type="entry name" value="Thioredoxin-like_sf"/>
</dbReference>
<protein>
    <recommendedName>
        <fullName evidence="5">Glutathione S-transferase</fullName>
    </recommendedName>
</protein>
<dbReference type="SFLD" id="SFLDG00358">
    <property type="entry name" value="Main_(cytGST)"/>
    <property type="match status" value="1"/>
</dbReference>
<dbReference type="SUPFAM" id="SSF52833">
    <property type="entry name" value="Thioredoxin-like"/>
    <property type="match status" value="1"/>
</dbReference>
<feature type="domain" description="GST C-terminal" evidence="2">
    <location>
        <begin position="247"/>
        <end position="375"/>
    </location>
</feature>
<dbReference type="PROSITE" id="PS50405">
    <property type="entry name" value="GST_CTER"/>
    <property type="match status" value="1"/>
</dbReference>
<dbReference type="InterPro" id="IPR010987">
    <property type="entry name" value="Glutathione-S-Trfase_C-like"/>
</dbReference>
<evidence type="ECO:0008006" key="5">
    <source>
        <dbReference type="Google" id="ProtNLM"/>
    </source>
</evidence>
<dbReference type="Gene3D" id="3.40.30.10">
    <property type="entry name" value="Glutaredoxin"/>
    <property type="match status" value="1"/>
</dbReference>
<dbReference type="Gene3D" id="1.20.1050.10">
    <property type="match status" value="1"/>
</dbReference>
<dbReference type="PANTHER" id="PTHR44051:SF8">
    <property type="entry name" value="GLUTATHIONE S-TRANSFERASE GSTA"/>
    <property type="match status" value="1"/>
</dbReference>
<dbReference type="SFLD" id="SFLDG01150">
    <property type="entry name" value="Main.1:_Beta-like"/>
    <property type="match status" value="1"/>
</dbReference>
<dbReference type="PROSITE" id="PS50404">
    <property type="entry name" value="GST_NTER"/>
    <property type="match status" value="1"/>
</dbReference>
<dbReference type="InterPro" id="IPR036282">
    <property type="entry name" value="Glutathione-S-Trfase_C_sf"/>
</dbReference>
<dbReference type="Pfam" id="PF00043">
    <property type="entry name" value="GST_C"/>
    <property type="match status" value="1"/>
</dbReference>
<dbReference type="AlphaFoldDB" id="A0AAN1VGS6"/>
<dbReference type="SUPFAM" id="SSF47616">
    <property type="entry name" value="GST C-terminal domain-like"/>
    <property type="match status" value="1"/>
</dbReference>
<dbReference type="CDD" id="cd03057">
    <property type="entry name" value="GST_N_Beta"/>
    <property type="match status" value="1"/>
</dbReference>
<dbReference type="CDD" id="cd03188">
    <property type="entry name" value="GST_C_Beta"/>
    <property type="match status" value="1"/>
</dbReference>